<dbReference type="RefSeq" id="WP_418884431.1">
    <property type="nucleotide sequence ID" value="NZ_CAJHOE010000001.1"/>
</dbReference>
<sequence length="69" mass="7784">MSEQNSMPDRFDIALTQSSQSLLECQSQKGLASCMKCDEFFSCKIRQEYVDSAYKSMSKSDSDDGGFDF</sequence>
<reference evidence="1 2" key="1">
    <citation type="submission" date="2020-11" db="EMBL/GenBank/DDBJ databases">
        <authorList>
            <person name="Peeters C."/>
        </authorList>
    </citation>
    <scope>NUCLEOTIDE SEQUENCE [LARGE SCALE GENOMIC DNA]</scope>
    <source>
        <strain evidence="1 2">LMG 8286</strain>
    </source>
</reference>
<dbReference type="EMBL" id="CAJHOE010000001">
    <property type="protein sequence ID" value="CAD7286450.1"/>
    <property type="molecule type" value="Genomic_DNA"/>
</dbReference>
<proteinExistence type="predicted"/>
<protein>
    <submittedName>
        <fullName evidence="1">Uncharacterized protein</fullName>
    </submittedName>
</protein>
<dbReference type="Proteomes" id="UP000789359">
    <property type="component" value="Unassembled WGS sequence"/>
</dbReference>
<organism evidence="1 2">
    <name type="scientific">Campylobacter suis</name>
    <dbReference type="NCBI Taxonomy" id="2790657"/>
    <lineage>
        <taxon>Bacteria</taxon>
        <taxon>Pseudomonadati</taxon>
        <taxon>Campylobacterota</taxon>
        <taxon>Epsilonproteobacteria</taxon>
        <taxon>Campylobacterales</taxon>
        <taxon>Campylobacteraceae</taxon>
        <taxon>Campylobacter</taxon>
    </lineage>
</organism>
<keyword evidence="2" id="KW-1185">Reference proteome</keyword>
<evidence type="ECO:0000313" key="2">
    <source>
        <dbReference type="Proteomes" id="UP000789359"/>
    </source>
</evidence>
<comment type="caution">
    <text evidence="1">The sequence shown here is derived from an EMBL/GenBank/DDBJ whole genome shotgun (WGS) entry which is preliminary data.</text>
</comment>
<gene>
    <name evidence="1" type="ORF">LMG8286_00283</name>
</gene>
<accession>A0ABN7K6J3</accession>
<evidence type="ECO:0000313" key="1">
    <source>
        <dbReference type="EMBL" id="CAD7286450.1"/>
    </source>
</evidence>
<name>A0ABN7K6J3_9BACT</name>